<protein>
    <submittedName>
        <fullName evidence="11">Pectin lyase-like protein</fullName>
    </submittedName>
</protein>
<comment type="similarity">
    <text evidence="2 9">Belongs to the glycosyl hydrolase 28 family.</text>
</comment>
<evidence type="ECO:0000256" key="3">
    <source>
        <dbReference type="ARBA" id="ARBA00022525"/>
    </source>
</evidence>
<keyword evidence="5 9" id="KW-0378">Hydrolase</keyword>
<evidence type="ECO:0000313" key="11">
    <source>
        <dbReference type="EMBL" id="EPQ53156.1"/>
    </source>
</evidence>
<dbReference type="GeneID" id="19300307"/>
<keyword evidence="3" id="KW-0964">Secreted</keyword>
<dbReference type="OMA" id="RPMNINF"/>
<organism evidence="11 12">
    <name type="scientific">Gloeophyllum trabeum (strain ATCC 11539 / FP-39264 / Madison 617)</name>
    <name type="common">Brown rot fungus</name>
    <dbReference type="NCBI Taxonomy" id="670483"/>
    <lineage>
        <taxon>Eukaryota</taxon>
        <taxon>Fungi</taxon>
        <taxon>Dikarya</taxon>
        <taxon>Basidiomycota</taxon>
        <taxon>Agaricomycotina</taxon>
        <taxon>Agaricomycetes</taxon>
        <taxon>Gloeophyllales</taxon>
        <taxon>Gloeophyllaceae</taxon>
        <taxon>Gloeophyllum</taxon>
    </lineage>
</organism>
<evidence type="ECO:0000256" key="9">
    <source>
        <dbReference type="RuleBase" id="RU361169"/>
    </source>
</evidence>
<dbReference type="PANTHER" id="PTHR31736:SF8">
    <property type="entry name" value="PUTATIVE (AFU_ORTHOLOGUE AFUA_7G06410)-RELATED"/>
    <property type="match status" value="1"/>
</dbReference>
<dbReference type="RefSeq" id="XP_007868450.1">
    <property type="nucleotide sequence ID" value="XM_007870259.1"/>
</dbReference>
<evidence type="ECO:0000256" key="7">
    <source>
        <dbReference type="ARBA" id="ARBA00023295"/>
    </source>
</evidence>
<dbReference type="STRING" id="670483.S7PZR0"/>
<dbReference type="GO" id="GO:0071555">
    <property type="term" value="P:cell wall organization"/>
    <property type="evidence" value="ECO:0007669"/>
    <property type="project" value="UniProtKB-KW"/>
</dbReference>
<keyword evidence="12" id="KW-1185">Reference proteome</keyword>
<keyword evidence="8" id="KW-0961">Cell wall biogenesis/degradation</keyword>
<feature type="signal peptide" evidence="10">
    <location>
        <begin position="1"/>
        <end position="21"/>
    </location>
</feature>
<gene>
    <name evidence="11" type="ORF">GLOTRDRAFT_117232</name>
</gene>
<dbReference type="AlphaFoldDB" id="S7PZR0"/>
<evidence type="ECO:0000256" key="4">
    <source>
        <dbReference type="ARBA" id="ARBA00022729"/>
    </source>
</evidence>
<dbReference type="KEGG" id="gtr:GLOTRDRAFT_117232"/>
<keyword evidence="7 9" id="KW-0326">Glycosidase</keyword>
<reference evidence="11 12" key="1">
    <citation type="journal article" date="2012" name="Science">
        <title>The Paleozoic origin of enzymatic lignin decomposition reconstructed from 31 fungal genomes.</title>
        <authorList>
            <person name="Floudas D."/>
            <person name="Binder M."/>
            <person name="Riley R."/>
            <person name="Barry K."/>
            <person name="Blanchette R.A."/>
            <person name="Henrissat B."/>
            <person name="Martinez A.T."/>
            <person name="Otillar R."/>
            <person name="Spatafora J.W."/>
            <person name="Yadav J.S."/>
            <person name="Aerts A."/>
            <person name="Benoit I."/>
            <person name="Boyd A."/>
            <person name="Carlson A."/>
            <person name="Copeland A."/>
            <person name="Coutinho P.M."/>
            <person name="de Vries R.P."/>
            <person name="Ferreira P."/>
            <person name="Findley K."/>
            <person name="Foster B."/>
            <person name="Gaskell J."/>
            <person name="Glotzer D."/>
            <person name="Gorecki P."/>
            <person name="Heitman J."/>
            <person name="Hesse C."/>
            <person name="Hori C."/>
            <person name="Igarashi K."/>
            <person name="Jurgens J.A."/>
            <person name="Kallen N."/>
            <person name="Kersten P."/>
            <person name="Kohler A."/>
            <person name="Kuees U."/>
            <person name="Kumar T.K.A."/>
            <person name="Kuo A."/>
            <person name="LaButti K."/>
            <person name="Larrondo L.F."/>
            <person name="Lindquist E."/>
            <person name="Ling A."/>
            <person name="Lombard V."/>
            <person name="Lucas S."/>
            <person name="Lundell T."/>
            <person name="Martin R."/>
            <person name="McLaughlin D.J."/>
            <person name="Morgenstern I."/>
            <person name="Morin E."/>
            <person name="Murat C."/>
            <person name="Nagy L.G."/>
            <person name="Nolan M."/>
            <person name="Ohm R.A."/>
            <person name="Patyshakuliyeva A."/>
            <person name="Rokas A."/>
            <person name="Ruiz-Duenas F.J."/>
            <person name="Sabat G."/>
            <person name="Salamov A."/>
            <person name="Samejima M."/>
            <person name="Schmutz J."/>
            <person name="Slot J.C."/>
            <person name="St John F."/>
            <person name="Stenlid J."/>
            <person name="Sun H."/>
            <person name="Sun S."/>
            <person name="Syed K."/>
            <person name="Tsang A."/>
            <person name="Wiebenga A."/>
            <person name="Young D."/>
            <person name="Pisabarro A."/>
            <person name="Eastwood D.C."/>
            <person name="Martin F."/>
            <person name="Cullen D."/>
            <person name="Grigoriev I.V."/>
            <person name="Hibbett D.S."/>
        </authorList>
    </citation>
    <scope>NUCLEOTIDE SEQUENCE [LARGE SCALE GENOMIC DNA]</scope>
    <source>
        <strain evidence="11 12">ATCC 11539</strain>
    </source>
</reference>
<evidence type="ECO:0000313" key="12">
    <source>
        <dbReference type="Proteomes" id="UP000030669"/>
    </source>
</evidence>
<dbReference type="PANTHER" id="PTHR31736">
    <property type="match status" value="1"/>
</dbReference>
<name>S7PZR0_GLOTA</name>
<dbReference type="GO" id="GO:0005576">
    <property type="term" value="C:extracellular region"/>
    <property type="evidence" value="ECO:0007669"/>
    <property type="project" value="UniProtKB-SubCell"/>
</dbReference>
<proteinExistence type="inferred from homology"/>
<evidence type="ECO:0000256" key="8">
    <source>
        <dbReference type="ARBA" id="ARBA00023316"/>
    </source>
</evidence>
<dbReference type="InterPro" id="IPR000743">
    <property type="entry name" value="Glyco_hydro_28"/>
</dbReference>
<comment type="subcellular location">
    <subcellularLocation>
        <location evidence="1">Secreted</location>
    </subcellularLocation>
</comment>
<dbReference type="HOGENOM" id="CLU_016031_1_1_1"/>
<dbReference type="Pfam" id="PF00295">
    <property type="entry name" value="Glyco_hydro_28"/>
    <property type="match status" value="1"/>
</dbReference>
<evidence type="ECO:0000256" key="2">
    <source>
        <dbReference type="ARBA" id="ARBA00008834"/>
    </source>
</evidence>
<feature type="chain" id="PRO_5004543773" evidence="10">
    <location>
        <begin position="22"/>
        <end position="421"/>
    </location>
</feature>
<dbReference type="OrthoDB" id="187139at2759"/>
<sequence length="421" mass="45412">MSLLATWCILLLASRSRLWTASNDSPYKSSVPWSGSICTVIPSADGSDDAPAIISAFEQCGQDGSVLFLNKTYHIESVMKTTGLNNVTVDLQGTLLWSTDTSYWRSNSLQLGYQNQTTAWIFGGNDITFMGHGYGTFDGQGQIWYDLGQNISNLAGRPISLTIANTTNSVFSGIRFVQSQFWSTAITHSENLILEDIYVNSTSNSTWSTINTDGSDTFYSNNITFLRWSITNGDDSIAPKANSSNILIQDSIFYGGNGVAIGSIGQYLNAFEFIENLTAERIICYECQFVGYIKTWTGIQQGYPPNGGGGGIGYAKNIAFRDFVAINTRQAIAQITQCTSYIGLTGGCDTSKFQISNITWGPGVGNTVTSYLAQLQCSAAAPCPDINLVGNFGLIGTNGTERQITCSNVVDPAFPCTGSAE</sequence>
<dbReference type="InterPro" id="IPR011050">
    <property type="entry name" value="Pectin_lyase_fold/virulence"/>
</dbReference>
<keyword evidence="6" id="KW-0325">Glycoprotein</keyword>
<dbReference type="SUPFAM" id="SSF51126">
    <property type="entry name" value="Pectin lyase-like"/>
    <property type="match status" value="1"/>
</dbReference>
<keyword evidence="11" id="KW-0456">Lyase</keyword>
<evidence type="ECO:0000256" key="10">
    <source>
        <dbReference type="SAM" id="SignalP"/>
    </source>
</evidence>
<accession>S7PZR0</accession>
<dbReference type="EMBL" id="KB469306">
    <property type="protein sequence ID" value="EPQ53156.1"/>
    <property type="molecule type" value="Genomic_DNA"/>
</dbReference>
<dbReference type="Proteomes" id="UP000030669">
    <property type="component" value="Unassembled WGS sequence"/>
</dbReference>
<dbReference type="GO" id="GO:0005975">
    <property type="term" value="P:carbohydrate metabolic process"/>
    <property type="evidence" value="ECO:0007669"/>
    <property type="project" value="InterPro"/>
</dbReference>
<evidence type="ECO:0000256" key="1">
    <source>
        <dbReference type="ARBA" id="ARBA00004613"/>
    </source>
</evidence>
<keyword evidence="4 10" id="KW-0732">Signal</keyword>
<dbReference type="InterPro" id="IPR012334">
    <property type="entry name" value="Pectin_lyas_fold"/>
</dbReference>
<dbReference type="Gene3D" id="2.160.20.10">
    <property type="entry name" value="Single-stranded right-handed beta-helix, Pectin lyase-like"/>
    <property type="match status" value="1"/>
</dbReference>
<dbReference type="GO" id="GO:0004650">
    <property type="term" value="F:polygalacturonase activity"/>
    <property type="evidence" value="ECO:0007669"/>
    <property type="project" value="InterPro"/>
</dbReference>
<evidence type="ECO:0000256" key="6">
    <source>
        <dbReference type="ARBA" id="ARBA00023180"/>
    </source>
</evidence>
<dbReference type="GO" id="GO:0016829">
    <property type="term" value="F:lyase activity"/>
    <property type="evidence" value="ECO:0007669"/>
    <property type="project" value="UniProtKB-KW"/>
</dbReference>
<evidence type="ECO:0000256" key="5">
    <source>
        <dbReference type="ARBA" id="ARBA00022801"/>
    </source>
</evidence>
<dbReference type="eggNOG" id="ENOG502QRJW">
    <property type="taxonomic scope" value="Eukaryota"/>
</dbReference>